<gene>
    <name evidence="8" type="ORF">RND81_04G195600</name>
</gene>
<dbReference type="GO" id="GO:0016788">
    <property type="term" value="F:hydrolase activity, acting on ester bonds"/>
    <property type="evidence" value="ECO:0007669"/>
    <property type="project" value="InterPro"/>
</dbReference>
<evidence type="ECO:0000256" key="3">
    <source>
        <dbReference type="ARBA" id="ARBA00022525"/>
    </source>
</evidence>
<dbReference type="CDD" id="cd01837">
    <property type="entry name" value="SGNH_plant_lipase_like"/>
    <property type="match status" value="1"/>
</dbReference>
<dbReference type="InterPro" id="IPR035669">
    <property type="entry name" value="SGNH_plant_lipase-like"/>
</dbReference>
<accession>A0AAW1LMT1</accession>
<dbReference type="InterPro" id="IPR036514">
    <property type="entry name" value="SGNH_hydro_sf"/>
</dbReference>
<dbReference type="PANTHER" id="PTHR45650:SF9">
    <property type="entry name" value="SGNH HYDROLASE-TYPE ESTERASE DOMAIN-CONTAINING PROTEIN"/>
    <property type="match status" value="1"/>
</dbReference>
<evidence type="ECO:0000256" key="6">
    <source>
        <dbReference type="ARBA" id="ARBA00022963"/>
    </source>
</evidence>
<comment type="subcellular location">
    <subcellularLocation>
        <location evidence="1">Secreted</location>
    </subcellularLocation>
</comment>
<keyword evidence="3" id="KW-0964">Secreted</keyword>
<dbReference type="GO" id="GO:0005576">
    <property type="term" value="C:extracellular region"/>
    <property type="evidence" value="ECO:0007669"/>
    <property type="project" value="UniProtKB-SubCell"/>
</dbReference>
<dbReference type="Pfam" id="PF00657">
    <property type="entry name" value="Lipase_GDSL"/>
    <property type="match status" value="1"/>
</dbReference>
<organism evidence="8 9">
    <name type="scientific">Saponaria officinalis</name>
    <name type="common">Common soapwort</name>
    <name type="synonym">Lychnis saponaria</name>
    <dbReference type="NCBI Taxonomy" id="3572"/>
    <lineage>
        <taxon>Eukaryota</taxon>
        <taxon>Viridiplantae</taxon>
        <taxon>Streptophyta</taxon>
        <taxon>Embryophyta</taxon>
        <taxon>Tracheophyta</taxon>
        <taxon>Spermatophyta</taxon>
        <taxon>Magnoliopsida</taxon>
        <taxon>eudicotyledons</taxon>
        <taxon>Gunneridae</taxon>
        <taxon>Pentapetalae</taxon>
        <taxon>Caryophyllales</taxon>
        <taxon>Caryophyllaceae</taxon>
        <taxon>Caryophylleae</taxon>
        <taxon>Saponaria</taxon>
    </lineage>
</organism>
<dbReference type="GO" id="GO:0016042">
    <property type="term" value="P:lipid catabolic process"/>
    <property type="evidence" value="ECO:0007669"/>
    <property type="project" value="UniProtKB-KW"/>
</dbReference>
<dbReference type="AlphaFoldDB" id="A0AAW1LMT1"/>
<dbReference type="SUPFAM" id="SSF52266">
    <property type="entry name" value="SGNH hydrolase"/>
    <property type="match status" value="1"/>
</dbReference>
<evidence type="ECO:0000313" key="8">
    <source>
        <dbReference type="EMBL" id="KAK9735277.1"/>
    </source>
</evidence>
<evidence type="ECO:0000256" key="4">
    <source>
        <dbReference type="ARBA" id="ARBA00022729"/>
    </source>
</evidence>
<keyword evidence="9" id="KW-1185">Reference proteome</keyword>
<sequence>MAWYIYPIFILLNSIYNLPRSHGTSQVPCLFIFGDSLSDSGNNNHLASLAKANYPPYGVDFPGGPTGRFTNGRTTIDLIGDLLGLDSYIQPFSNRSHVEYAKGVNYASGSAGIQKETGFQVGQRIWMDKQMEHHKEIVNKIRNDMGDNQAIMHLNKCLYSVYVGSNDWMINFFGGGSMKYKLSANSFGDALISQLTQQLTTLYNFGARKVIVFGLGPLGCLPPISPMGVCSPFANAIIERWNNKLKTMVMTFNSQYSDARFIWINSINIISNDLRGLGLRVRTTPCCQALTISCVPLSIPCKTRSDHAYWDCAHPTEAANKVLAARAFQAQQPADVYPIDISQLAQL</sequence>
<evidence type="ECO:0000256" key="2">
    <source>
        <dbReference type="ARBA" id="ARBA00008668"/>
    </source>
</evidence>
<protein>
    <submittedName>
        <fullName evidence="8">Uncharacterized protein</fullName>
    </submittedName>
</protein>
<proteinExistence type="inferred from homology"/>
<reference evidence="8" key="1">
    <citation type="submission" date="2024-03" db="EMBL/GenBank/DDBJ databases">
        <title>WGS assembly of Saponaria officinalis var. Norfolk2.</title>
        <authorList>
            <person name="Jenkins J."/>
            <person name="Shu S."/>
            <person name="Grimwood J."/>
            <person name="Barry K."/>
            <person name="Goodstein D."/>
            <person name="Schmutz J."/>
            <person name="Leebens-Mack J."/>
            <person name="Osbourn A."/>
        </authorList>
    </citation>
    <scope>NUCLEOTIDE SEQUENCE [LARGE SCALE GENOMIC DNA]</scope>
    <source>
        <strain evidence="8">JIC</strain>
    </source>
</reference>
<dbReference type="Gene3D" id="3.40.50.1110">
    <property type="entry name" value="SGNH hydrolase"/>
    <property type="match status" value="1"/>
</dbReference>
<name>A0AAW1LMT1_SAPOF</name>
<dbReference type="InterPro" id="IPR001087">
    <property type="entry name" value="GDSL"/>
</dbReference>
<dbReference type="PANTHER" id="PTHR45650">
    <property type="entry name" value="GDSL-LIKE LIPASE/ACYLHYDROLASE-RELATED"/>
    <property type="match status" value="1"/>
</dbReference>
<evidence type="ECO:0000256" key="5">
    <source>
        <dbReference type="ARBA" id="ARBA00022801"/>
    </source>
</evidence>
<evidence type="ECO:0000256" key="1">
    <source>
        <dbReference type="ARBA" id="ARBA00004613"/>
    </source>
</evidence>
<comment type="caution">
    <text evidence="8">The sequence shown here is derived from an EMBL/GenBank/DDBJ whole genome shotgun (WGS) entry which is preliminary data.</text>
</comment>
<dbReference type="EMBL" id="JBDFQZ010000004">
    <property type="protein sequence ID" value="KAK9735277.1"/>
    <property type="molecule type" value="Genomic_DNA"/>
</dbReference>
<keyword evidence="6" id="KW-0442">Lipid degradation</keyword>
<evidence type="ECO:0000256" key="7">
    <source>
        <dbReference type="ARBA" id="ARBA00023098"/>
    </source>
</evidence>
<dbReference type="InterPro" id="IPR051238">
    <property type="entry name" value="GDSL_esterase/lipase"/>
</dbReference>
<comment type="similarity">
    <text evidence="2">Belongs to the 'GDSL' lipolytic enzyme family.</text>
</comment>
<dbReference type="Proteomes" id="UP001443914">
    <property type="component" value="Unassembled WGS sequence"/>
</dbReference>
<keyword evidence="5" id="KW-0378">Hydrolase</keyword>
<keyword evidence="7" id="KW-0443">Lipid metabolism</keyword>
<evidence type="ECO:0000313" key="9">
    <source>
        <dbReference type="Proteomes" id="UP001443914"/>
    </source>
</evidence>
<keyword evidence="4" id="KW-0732">Signal</keyword>